<organism evidence="3 4">
    <name type="scientific">Trichinella papuae</name>
    <dbReference type="NCBI Taxonomy" id="268474"/>
    <lineage>
        <taxon>Eukaryota</taxon>
        <taxon>Metazoa</taxon>
        <taxon>Ecdysozoa</taxon>
        <taxon>Nematoda</taxon>
        <taxon>Enoplea</taxon>
        <taxon>Dorylaimia</taxon>
        <taxon>Trichinellida</taxon>
        <taxon>Trichinellidae</taxon>
        <taxon>Trichinella</taxon>
    </lineage>
</organism>
<keyword evidence="2" id="KW-0732">Signal</keyword>
<feature type="signal peptide" evidence="2">
    <location>
        <begin position="1"/>
        <end position="25"/>
    </location>
</feature>
<reference evidence="3 4" key="1">
    <citation type="submission" date="2015-01" db="EMBL/GenBank/DDBJ databases">
        <title>Evolution of Trichinella species and genotypes.</title>
        <authorList>
            <person name="Korhonen P.K."/>
            <person name="Edoardo P."/>
            <person name="Giuseppe L.R."/>
            <person name="Gasser R.B."/>
        </authorList>
    </citation>
    <scope>NUCLEOTIDE SEQUENCE [LARGE SCALE GENOMIC DNA]</scope>
    <source>
        <strain evidence="3">ISS1980</strain>
    </source>
</reference>
<sequence>MLRNVTLVGHSSLLLTTTTTTTTTATSWVYNMGEKIEIDRKKARKFPWLRSSSWKEAVRLFLVAVPLTAAIFFSLIFSHSVQLFDSLSIFVLLFTV</sequence>
<dbReference type="Proteomes" id="UP000054843">
    <property type="component" value="Unassembled WGS sequence"/>
</dbReference>
<comment type="caution">
    <text evidence="3">The sequence shown here is derived from an EMBL/GenBank/DDBJ whole genome shotgun (WGS) entry which is preliminary data.</text>
</comment>
<keyword evidence="1" id="KW-1133">Transmembrane helix</keyword>
<gene>
    <name evidence="3" type="ORF">T10_11890</name>
</gene>
<evidence type="ECO:0000313" key="4">
    <source>
        <dbReference type="Proteomes" id="UP000054843"/>
    </source>
</evidence>
<keyword evidence="1" id="KW-0472">Membrane</keyword>
<evidence type="ECO:0000313" key="3">
    <source>
        <dbReference type="EMBL" id="KRZ78246.1"/>
    </source>
</evidence>
<feature type="chain" id="PRO_5006883064" description="Transmembrane protein" evidence="2">
    <location>
        <begin position="26"/>
        <end position="96"/>
    </location>
</feature>
<evidence type="ECO:0008006" key="5">
    <source>
        <dbReference type="Google" id="ProtNLM"/>
    </source>
</evidence>
<accession>A0A0V1N2I0</accession>
<dbReference type="OrthoDB" id="10417809at2759"/>
<name>A0A0V1N2I0_9BILA</name>
<protein>
    <recommendedName>
        <fullName evidence="5">Transmembrane protein</fullName>
    </recommendedName>
</protein>
<proteinExistence type="predicted"/>
<keyword evidence="4" id="KW-1185">Reference proteome</keyword>
<evidence type="ECO:0000256" key="2">
    <source>
        <dbReference type="SAM" id="SignalP"/>
    </source>
</evidence>
<dbReference type="EMBL" id="JYDO01000013">
    <property type="protein sequence ID" value="KRZ78246.1"/>
    <property type="molecule type" value="Genomic_DNA"/>
</dbReference>
<dbReference type="AlphaFoldDB" id="A0A0V1N2I0"/>
<feature type="transmembrane region" description="Helical" evidence="1">
    <location>
        <begin position="57"/>
        <end position="77"/>
    </location>
</feature>
<keyword evidence="1" id="KW-0812">Transmembrane</keyword>
<evidence type="ECO:0000256" key="1">
    <source>
        <dbReference type="SAM" id="Phobius"/>
    </source>
</evidence>